<dbReference type="GO" id="GO:0043161">
    <property type="term" value="P:proteasome-mediated ubiquitin-dependent protein catabolic process"/>
    <property type="evidence" value="ECO:0007669"/>
    <property type="project" value="TreeGrafter"/>
</dbReference>
<dbReference type="Gene3D" id="3.30.710.10">
    <property type="entry name" value="Potassium Channel Kv1.1, Chain A"/>
    <property type="match status" value="1"/>
</dbReference>
<dbReference type="GO" id="GO:0031463">
    <property type="term" value="C:Cul3-RING ubiquitin ligase complex"/>
    <property type="evidence" value="ECO:0007669"/>
    <property type="project" value="TreeGrafter"/>
</dbReference>
<dbReference type="FunFam" id="3.30.710.10:FF:000005">
    <property type="entry name" value="Potassium channel tetramerization domain-containing 17"/>
    <property type="match status" value="1"/>
</dbReference>
<dbReference type="Proteomes" id="UP001201812">
    <property type="component" value="Unassembled WGS sequence"/>
</dbReference>
<organism evidence="3 4">
    <name type="scientific">Ditylenchus destructor</name>
    <dbReference type="NCBI Taxonomy" id="166010"/>
    <lineage>
        <taxon>Eukaryota</taxon>
        <taxon>Metazoa</taxon>
        <taxon>Ecdysozoa</taxon>
        <taxon>Nematoda</taxon>
        <taxon>Chromadorea</taxon>
        <taxon>Rhabditida</taxon>
        <taxon>Tylenchina</taxon>
        <taxon>Tylenchomorpha</taxon>
        <taxon>Sphaerularioidea</taxon>
        <taxon>Anguinidae</taxon>
        <taxon>Anguininae</taxon>
        <taxon>Ditylenchus</taxon>
    </lineage>
</organism>
<dbReference type="SUPFAM" id="SSF54695">
    <property type="entry name" value="POZ domain"/>
    <property type="match status" value="1"/>
</dbReference>
<dbReference type="PROSITE" id="PS50097">
    <property type="entry name" value="BTB"/>
    <property type="match status" value="1"/>
</dbReference>
<dbReference type="AlphaFoldDB" id="A0AAD4NAY8"/>
<dbReference type="SMART" id="SM00225">
    <property type="entry name" value="BTB"/>
    <property type="match status" value="1"/>
</dbReference>
<proteinExistence type="predicted"/>
<dbReference type="PANTHER" id="PTHR14958:SF29">
    <property type="entry name" value="INSOMNIAC, ISOFORM B"/>
    <property type="match status" value="1"/>
</dbReference>
<keyword evidence="4" id="KW-1185">Reference proteome</keyword>
<dbReference type="Pfam" id="PF02214">
    <property type="entry name" value="BTB_2"/>
    <property type="match status" value="1"/>
</dbReference>
<gene>
    <name evidence="3" type="ORF">DdX_02322</name>
</gene>
<accession>A0AAD4NAY8</accession>
<feature type="compositionally biased region" description="Low complexity" evidence="1">
    <location>
        <begin position="15"/>
        <end position="30"/>
    </location>
</feature>
<dbReference type="InterPro" id="IPR000210">
    <property type="entry name" value="BTB/POZ_dom"/>
</dbReference>
<feature type="domain" description="BTB" evidence="2">
    <location>
        <begin position="31"/>
        <end position="102"/>
    </location>
</feature>
<reference evidence="3" key="1">
    <citation type="submission" date="2022-01" db="EMBL/GenBank/DDBJ databases">
        <title>Genome Sequence Resource for Two Populations of Ditylenchus destructor, the Migratory Endoparasitic Phytonematode.</title>
        <authorList>
            <person name="Zhang H."/>
            <person name="Lin R."/>
            <person name="Xie B."/>
        </authorList>
    </citation>
    <scope>NUCLEOTIDE SEQUENCE</scope>
    <source>
        <strain evidence="3">BazhouSP</strain>
    </source>
</reference>
<comment type="caution">
    <text evidence="3">The sequence shown here is derived from an EMBL/GenBank/DDBJ whole genome shotgun (WGS) entry which is preliminary data.</text>
</comment>
<dbReference type="PANTHER" id="PTHR14958">
    <property type="entry name" value="POTASSIUM CHANNEL TETRAMERISATION DOMAIN CONTAINING PROTEIN"/>
    <property type="match status" value="1"/>
</dbReference>
<feature type="region of interest" description="Disordered" evidence="1">
    <location>
        <begin position="1"/>
        <end position="31"/>
    </location>
</feature>
<dbReference type="InterPro" id="IPR011333">
    <property type="entry name" value="SKP1/BTB/POZ_sf"/>
</dbReference>
<dbReference type="GO" id="GO:0097602">
    <property type="term" value="F:cullin family protein binding"/>
    <property type="evidence" value="ECO:0007669"/>
    <property type="project" value="TreeGrafter"/>
</dbReference>
<dbReference type="Gene3D" id="6.10.140.750">
    <property type="match status" value="1"/>
</dbReference>
<protein>
    <submittedName>
        <fullName evidence="3">BTB/POZ domain-containing protein</fullName>
    </submittedName>
</protein>
<evidence type="ECO:0000259" key="2">
    <source>
        <dbReference type="PROSITE" id="PS50097"/>
    </source>
</evidence>
<evidence type="ECO:0000256" key="1">
    <source>
        <dbReference type="SAM" id="MobiDB-lite"/>
    </source>
</evidence>
<dbReference type="GO" id="GO:0005737">
    <property type="term" value="C:cytoplasm"/>
    <property type="evidence" value="ECO:0007669"/>
    <property type="project" value="TreeGrafter"/>
</dbReference>
<dbReference type="Gene3D" id="3.30.70.2000">
    <property type="match status" value="1"/>
</dbReference>
<dbReference type="EMBL" id="JAKKPZ010000002">
    <property type="protein sequence ID" value="KAI1725649.1"/>
    <property type="molecule type" value="Genomic_DNA"/>
</dbReference>
<dbReference type="GO" id="GO:0051260">
    <property type="term" value="P:protein homooligomerization"/>
    <property type="evidence" value="ECO:0007669"/>
    <property type="project" value="InterPro"/>
</dbReference>
<evidence type="ECO:0000313" key="4">
    <source>
        <dbReference type="Proteomes" id="UP001201812"/>
    </source>
</evidence>
<name>A0AAD4NAY8_9BILA</name>
<sequence>MDDQNNSIEMENGVSTTRSDLSSSSSSKSRSWVKLNVGGRVFQTTRQTLSREAGSFLTRLCQDDQDLPSEKDETDSYVIDRDSDYFATVLNYLRHGKLVLDRGLSEEGVLEEAEFYNLPRLIALCNEKIAEREKTKKGPTKHVYRVLQCHEDELTSVVSAMSDGWKFEQLVPIGSFHSSEMHPEYLCVVSRECLEPRENSTQNEGSDRAQFLQKKAMQN</sequence>
<dbReference type="InterPro" id="IPR003131">
    <property type="entry name" value="T1-type_BTB"/>
</dbReference>
<evidence type="ECO:0000313" key="3">
    <source>
        <dbReference type="EMBL" id="KAI1725649.1"/>
    </source>
</evidence>
<dbReference type="CDD" id="cd18362">
    <property type="entry name" value="BTB_POZ_KCTD2-like"/>
    <property type="match status" value="1"/>
</dbReference>
<feature type="region of interest" description="Disordered" evidence="1">
    <location>
        <begin position="197"/>
        <end position="219"/>
    </location>
</feature>